<dbReference type="InterPro" id="IPR036116">
    <property type="entry name" value="FN3_sf"/>
</dbReference>
<feature type="signal peptide" evidence="1">
    <location>
        <begin position="1"/>
        <end position="24"/>
    </location>
</feature>
<dbReference type="EMBL" id="JACATN010000006">
    <property type="protein sequence ID" value="MBT2163106.1"/>
    <property type="molecule type" value="Genomic_DNA"/>
</dbReference>
<dbReference type="PROSITE" id="PS51257">
    <property type="entry name" value="PROKAR_LIPOPROTEIN"/>
    <property type="match status" value="1"/>
</dbReference>
<keyword evidence="1" id="KW-0732">Signal</keyword>
<proteinExistence type="predicted"/>
<evidence type="ECO:0000313" key="3">
    <source>
        <dbReference type="Proteomes" id="UP000740413"/>
    </source>
</evidence>
<comment type="caution">
    <text evidence="2">The sequence shown here is derived from an EMBL/GenBank/DDBJ whole genome shotgun (WGS) entry which is preliminary data.</text>
</comment>
<dbReference type="Proteomes" id="UP000740413">
    <property type="component" value="Unassembled WGS sequence"/>
</dbReference>
<sequence>MRIVKSTIALLLVILMTACPGSKDDGPDVDEMGDPGSVTLVFPDNNSECTEGATVNDMQSAITFQWQASENADSYEVNVKNLENGDIQKTESLTNESTITLSSNTPYEWFVITKSDNSETAPESATWKFYNAGEGVINYAPFPAEAFYPQRGGTISANTSVALEWKGDDVDNDITEFEVFFGTEATASTSMGVSSENTMTVNIASGKSYYWQVKTVDGTGNTSISEIFDFKVE</sequence>
<evidence type="ECO:0000256" key="1">
    <source>
        <dbReference type="SAM" id="SignalP"/>
    </source>
</evidence>
<evidence type="ECO:0008006" key="4">
    <source>
        <dbReference type="Google" id="ProtNLM"/>
    </source>
</evidence>
<dbReference type="InterPro" id="IPR013783">
    <property type="entry name" value="Ig-like_fold"/>
</dbReference>
<feature type="chain" id="PRO_5047487820" description="Fibronectin type-III domain-containing protein" evidence="1">
    <location>
        <begin position="25"/>
        <end position="233"/>
    </location>
</feature>
<accession>A0ABS5WJH5</accession>
<organism evidence="2 3">
    <name type="scientific">Zobellia barbeyronii</name>
    <dbReference type="NCBI Taxonomy" id="2748009"/>
    <lineage>
        <taxon>Bacteria</taxon>
        <taxon>Pseudomonadati</taxon>
        <taxon>Bacteroidota</taxon>
        <taxon>Flavobacteriia</taxon>
        <taxon>Flavobacteriales</taxon>
        <taxon>Flavobacteriaceae</taxon>
        <taxon>Zobellia</taxon>
    </lineage>
</organism>
<dbReference type="SUPFAM" id="SSF49265">
    <property type="entry name" value="Fibronectin type III"/>
    <property type="match status" value="1"/>
</dbReference>
<gene>
    <name evidence="2" type="ORF">HW347_17685</name>
</gene>
<dbReference type="RefSeq" id="WP_214613082.1">
    <property type="nucleotide sequence ID" value="NZ_JACATN010000006.1"/>
</dbReference>
<reference evidence="3" key="1">
    <citation type="submission" date="2023-07" db="EMBL/GenBank/DDBJ databases">
        <title>Zobellia barbeyronii sp. nov., a new marine flavobacterium, isolated from green and red algae.</title>
        <authorList>
            <person name="Nedashkovskaya O.I."/>
            <person name="Otstavnykh N."/>
            <person name="Zhukova N."/>
            <person name="Guzev K."/>
            <person name="Chausova V."/>
            <person name="Tekutyeva L."/>
            <person name="Mikhailov V."/>
            <person name="Isaeva M."/>
        </authorList>
    </citation>
    <scope>NUCLEOTIDE SEQUENCE [LARGE SCALE GENOMIC DNA]</scope>
    <source>
        <strain evidence="3">KMM 6746</strain>
    </source>
</reference>
<keyword evidence="3" id="KW-1185">Reference proteome</keyword>
<dbReference type="Gene3D" id="2.60.40.10">
    <property type="entry name" value="Immunoglobulins"/>
    <property type="match status" value="2"/>
</dbReference>
<evidence type="ECO:0000313" key="2">
    <source>
        <dbReference type="EMBL" id="MBT2163106.1"/>
    </source>
</evidence>
<protein>
    <recommendedName>
        <fullName evidence="4">Fibronectin type-III domain-containing protein</fullName>
    </recommendedName>
</protein>
<name>A0ABS5WJH5_9FLAO</name>